<accession>A0A0A9AHA0</accession>
<protein>
    <submittedName>
        <fullName evidence="1">Uncharacterized protein</fullName>
    </submittedName>
</protein>
<name>A0A0A9AHA0_ARUDO</name>
<organism evidence="1">
    <name type="scientific">Arundo donax</name>
    <name type="common">Giant reed</name>
    <name type="synonym">Donax arundinaceus</name>
    <dbReference type="NCBI Taxonomy" id="35708"/>
    <lineage>
        <taxon>Eukaryota</taxon>
        <taxon>Viridiplantae</taxon>
        <taxon>Streptophyta</taxon>
        <taxon>Embryophyta</taxon>
        <taxon>Tracheophyta</taxon>
        <taxon>Spermatophyta</taxon>
        <taxon>Magnoliopsida</taxon>
        <taxon>Liliopsida</taxon>
        <taxon>Poales</taxon>
        <taxon>Poaceae</taxon>
        <taxon>PACMAD clade</taxon>
        <taxon>Arundinoideae</taxon>
        <taxon>Arundineae</taxon>
        <taxon>Arundo</taxon>
    </lineage>
</organism>
<proteinExistence type="predicted"/>
<sequence>MQQWLRLLVASC</sequence>
<evidence type="ECO:0000313" key="1">
    <source>
        <dbReference type="EMBL" id="JAD46477.1"/>
    </source>
</evidence>
<reference evidence="1" key="1">
    <citation type="submission" date="2014-09" db="EMBL/GenBank/DDBJ databases">
        <authorList>
            <person name="Magalhaes I.L.F."/>
            <person name="Oliveira U."/>
            <person name="Santos F.R."/>
            <person name="Vidigal T.H.D.A."/>
            <person name="Brescovit A.D."/>
            <person name="Santos A.J."/>
        </authorList>
    </citation>
    <scope>NUCLEOTIDE SEQUENCE</scope>
    <source>
        <tissue evidence="1">Shoot tissue taken approximately 20 cm above the soil surface</tissue>
    </source>
</reference>
<dbReference type="EMBL" id="GBRH01251418">
    <property type="protein sequence ID" value="JAD46477.1"/>
    <property type="molecule type" value="Transcribed_RNA"/>
</dbReference>
<reference evidence="1" key="2">
    <citation type="journal article" date="2015" name="Data Brief">
        <title>Shoot transcriptome of the giant reed, Arundo donax.</title>
        <authorList>
            <person name="Barrero R.A."/>
            <person name="Guerrero F.D."/>
            <person name="Moolhuijzen P."/>
            <person name="Goolsby J.A."/>
            <person name="Tidwell J."/>
            <person name="Bellgard S.E."/>
            <person name="Bellgard M.I."/>
        </authorList>
    </citation>
    <scope>NUCLEOTIDE SEQUENCE</scope>
    <source>
        <tissue evidence="1">Shoot tissue taken approximately 20 cm above the soil surface</tissue>
    </source>
</reference>